<dbReference type="PROSITE" id="PS50102">
    <property type="entry name" value="RRM"/>
    <property type="match status" value="3"/>
</dbReference>
<feature type="compositionally biased region" description="Low complexity" evidence="10">
    <location>
        <begin position="15"/>
        <end position="24"/>
    </location>
</feature>
<dbReference type="Ensembl" id="ENSNBRT00000015179.1">
    <property type="protein sequence ID" value="ENSNBRP00000014774.1"/>
    <property type="gene ID" value="ENSNBRG00000011418.1"/>
</dbReference>
<dbReference type="CDD" id="cd12632">
    <property type="entry name" value="RRM1_CELF3_4_5_6"/>
    <property type="match status" value="1"/>
</dbReference>
<dbReference type="GO" id="GO:0006397">
    <property type="term" value="P:mRNA processing"/>
    <property type="evidence" value="ECO:0007669"/>
    <property type="project" value="UniProtKB-KW"/>
</dbReference>
<dbReference type="Pfam" id="PF00076">
    <property type="entry name" value="RRM_1"/>
    <property type="match status" value="3"/>
</dbReference>
<proteinExistence type="inferred from homology"/>
<feature type="domain" description="RRM" evidence="11">
    <location>
        <begin position="124"/>
        <end position="204"/>
    </location>
</feature>
<accession>A0A3Q4MMS8</accession>
<feature type="region of interest" description="Disordered" evidence="10">
    <location>
        <begin position="1"/>
        <end position="28"/>
    </location>
</feature>
<dbReference type="FunFam" id="3.30.70.330:FF:000069">
    <property type="entry name" value="CUGBP Elav-like family member 5 isoform X1"/>
    <property type="match status" value="1"/>
</dbReference>
<keyword evidence="13" id="KW-1185">Reference proteome</keyword>
<evidence type="ECO:0000256" key="4">
    <source>
        <dbReference type="ARBA" id="ARBA00022490"/>
    </source>
</evidence>
<evidence type="ECO:0000256" key="10">
    <source>
        <dbReference type="SAM" id="MobiDB-lite"/>
    </source>
</evidence>
<name>A0A3Q4MMS8_NEOBR</name>
<dbReference type="PANTHER" id="PTHR24012">
    <property type="entry name" value="RNA BINDING PROTEIN"/>
    <property type="match status" value="1"/>
</dbReference>
<evidence type="ECO:0000313" key="12">
    <source>
        <dbReference type="Ensembl" id="ENSNBRP00000014774.1"/>
    </source>
</evidence>
<dbReference type="Gene3D" id="3.30.70.330">
    <property type="match status" value="3"/>
</dbReference>
<evidence type="ECO:0000256" key="5">
    <source>
        <dbReference type="ARBA" id="ARBA00022664"/>
    </source>
</evidence>
<dbReference type="GO" id="GO:0005737">
    <property type="term" value="C:cytoplasm"/>
    <property type="evidence" value="ECO:0007669"/>
    <property type="project" value="UniProtKB-SubCell"/>
</dbReference>
<evidence type="ECO:0000259" key="11">
    <source>
        <dbReference type="PROSITE" id="PS50102"/>
    </source>
</evidence>
<evidence type="ECO:0000256" key="1">
    <source>
        <dbReference type="ARBA" id="ARBA00004123"/>
    </source>
</evidence>
<dbReference type="GO" id="GO:1990904">
    <property type="term" value="C:ribonucleoprotein complex"/>
    <property type="evidence" value="ECO:0007669"/>
    <property type="project" value="InterPro"/>
</dbReference>
<dbReference type="InterPro" id="IPR000504">
    <property type="entry name" value="RRM_dom"/>
</dbReference>
<evidence type="ECO:0000256" key="3">
    <source>
        <dbReference type="ARBA" id="ARBA00009621"/>
    </source>
</evidence>
<comment type="similarity">
    <text evidence="3">Belongs to the CELF/BRUNOL family.</text>
</comment>
<dbReference type="SMART" id="SM00360">
    <property type="entry name" value="RRM"/>
    <property type="match status" value="3"/>
</dbReference>
<dbReference type="GO" id="GO:0003723">
    <property type="term" value="F:RNA binding"/>
    <property type="evidence" value="ECO:0007669"/>
    <property type="project" value="UniProtKB-UniRule"/>
</dbReference>
<feature type="domain" description="RRM" evidence="11">
    <location>
        <begin position="394"/>
        <end position="472"/>
    </location>
</feature>
<dbReference type="GeneTree" id="ENSGT00940000154201"/>
<comment type="subcellular location">
    <subcellularLocation>
        <location evidence="2">Cytoplasm</location>
    </subcellularLocation>
    <subcellularLocation>
        <location evidence="1">Nucleus</location>
    </subcellularLocation>
</comment>
<sequence>MARFTQTETRRQHHPQQPQPSHSSLSGNMKDQDAIKLFIGQIPRNLEEKDLKPLFEQFGKIHELTVLKDRYTGMHKGCAFLTYCARESAIKAQNALHEQKTLPGMTRPIQVKPADSESRGGKDRKLFVGMLNKQQTEEDVYRLFEPYGVIEECTVLRGPDGNSKGCAFVKFSTHTEAQSAISALHGSQTMPGASSSLVVKFADTDKERTIRRMQQMVGQFGIFNPAIALPFSTYSSYAHALMQQQAAIMAASHGGYLTPSVAFPATQIHQMGALNINSLPPTPMTPVSGLSSPPANITTSAVPSIVTPIVNGFTGIPHQPNGHPAVETVYTNGLPPYSTQSPTAADTLQQAFTGVQQYTAIYPATTLTPIGQTLPQPAQVIQQQQQQREGPEGCNLFIYHLPQEFGDNELMQMFLPFGTVISSKVFMDRATNQSKCFGFVSFDNPASAQAAIQAMNGFQIGMKRLKVQLKRPKDASRPY</sequence>
<dbReference type="InterPro" id="IPR002343">
    <property type="entry name" value="Hud_Sxl_RNA"/>
</dbReference>
<dbReference type="Proteomes" id="UP000261580">
    <property type="component" value="Unassembled WGS sequence"/>
</dbReference>
<dbReference type="GO" id="GO:0005634">
    <property type="term" value="C:nucleus"/>
    <property type="evidence" value="ECO:0007669"/>
    <property type="project" value="UniProtKB-SubCell"/>
</dbReference>
<feature type="domain" description="RRM" evidence="11">
    <location>
        <begin position="35"/>
        <end position="116"/>
    </location>
</feature>
<dbReference type="InterPro" id="IPR034648">
    <property type="entry name" value="CELF3/4/5/6_RRM1"/>
</dbReference>
<reference evidence="12" key="1">
    <citation type="submission" date="2025-08" db="UniProtKB">
        <authorList>
            <consortium name="Ensembl"/>
        </authorList>
    </citation>
    <scope>IDENTIFICATION</scope>
</reference>
<protein>
    <submittedName>
        <fullName evidence="12">Cugbp, Elav-like family member 5a</fullName>
    </submittedName>
</protein>
<dbReference type="CDD" id="cd12635">
    <property type="entry name" value="RRM2_CELF3_4_5_6"/>
    <property type="match status" value="1"/>
</dbReference>
<evidence type="ECO:0000256" key="6">
    <source>
        <dbReference type="ARBA" id="ARBA00022737"/>
    </source>
</evidence>
<evidence type="ECO:0000256" key="7">
    <source>
        <dbReference type="ARBA" id="ARBA00022884"/>
    </source>
</evidence>
<evidence type="ECO:0000256" key="9">
    <source>
        <dbReference type="PROSITE-ProRule" id="PRU00176"/>
    </source>
</evidence>
<dbReference type="SUPFAM" id="SSF54928">
    <property type="entry name" value="RNA-binding domain, RBD"/>
    <property type="match status" value="2"/>
</dbReference>
<dbReference type="InterPro" id="IPR012677">
    <property type="entry name" value="Nucleotide-bd_a/b_plait_sf"/>
</dbReference>
<keyword evidence="8" id="KW-0539">Nucleus</keyword>
<keyword evidence="5" id="KW-0507">mRNA processing</keyword>
<evidence type="ECO:0000256" key="8">
    <source>
        <dbReference type="ARBA" id="ARBA00023242"/>
    </source>
</evidence>
<dbReference type="InterPro" id="IPR035979">
    <property type="entry name" value="RBD_domain_sf"/>
</dbReference>
<dbReference type="FunFam" id="3.30.70.330:FF:000010">
    <property type="entry name" value="CUGBP Elav-like family member 4 isoform 3"/>
    <property type="match status" value="1"/>
</dbReference>
<dbReference type="Bgee" id="ENSNBRG00000011418">
    <property type="expression patterns" value="Expressed in brain"/>
</dbReference>
<keyword evidence="7 9" id="KW-0694">RNA-binding</keyword>
<dbReference type="CDD" id="cd12639">
    <property type="entry name" value="RRM3_CELF3_4_5_6"/>
    <property type="match status" value="1"/>
</dbReference>
<reference evidence="12" key="2">
    <citation type="submission" date="2025-09" db="UniProtKB">
        <authorList>
            <consortium name="Ensembl"/>
        </authorList>
    </citation>
    <scope>IDENTIFICATION</scope>
</reference>
<keyword evidence="6" id="KW-0677">Repeat</keyword>
<dbReference type="FunFam" id="3.30.70.330:FF:000007">
    <property type="entry name" value="CUGBP Elav-like family member 4 isoform 3"/>
    <property type="match status" value="1"/>
</dbReference>
<dbReference type="PRINTS" id="PR00961">
    <property type="entry name" value="HUDSXLRNA"/>
</dbReference>
<dbReference type="OMA" id="QYAAMYP"/>
<keyword evidence="4" id="KW-0963">Cytoplasm</keyword>
<evidence type="ECO:0000256" key="2">
    <source>
        <dbReference type="ARBA" id="ARBA00004496"/>
    </source>
</evidence>
<evidence type="ECO:0000313" key="13">
    <source>
        <dbReference type="Proteomes" id="UP000261580"/>
    </source>
</evidence>
<organism evidence="12 13">
    <name type="scientific">Neolamprologus brichardi</name>
    <name type="common">Fairy cichlid</name>
    <name type="synonym">Lamprologus brichardi</name>
    <dbReference type="NCBI Taxonomy" id="32507"/>
    <lineage>
        <taxon>Eukaryota</taxon>
        <taxon>Metazoa</taxon>
        <taxon>Chordata</taxon>
        <taxon>Craniata</taxon>
        <taxon>Vertebrata</taxon>
        <taxon>Euteleostomi</taxon>
        <taxon>Actinopterygii</taxon>
        <taxon>Neopterygii</taxon>
        <taxon>Teleostei</taxon>
        <taxon>Neoteleostei</taxon>
        <taxon>Acanthomorphata</taxon>
        <taxon>Ovalentaria</taxon>
        <taxon>Cichlomorphae</taxon>
        <taxon>Cichliformes</taxon>
        <taxon>Cichlidae</taxon>
        <taxon>African cichlids</taxon>
        <taxon>Pseudocrenilabrinae</taxon>
        <taxon>Lamprologini</taxon>
        <taxon>Neolamprologus</taxon>
    </lineage>
</organism>
<dbReference type="AlphaFoldDB" id="A0A3Q4MMS8"/>